<gene>
    <name evidence="2" type="ORF">PUN28_008320</name>
</gene>
<protein>
    <submittedName>
        <fullName evidence="2">Uncharacterized protein</fullName>
    </submittedName>
</protein>
<evidence type="ECO:0000256" key="1">
    <source>
        <dbReference type="SAM" id="MobiDB-lite"/>
    </source>
</evidence>
<sequence length="186" mass="20798">MVGRSGRIVRTVSAVASRRCRLQGRPFRPCRSDSLRGRESAARITRWPFRPCRSDSFRGHESASPRSQVGSADYKIGRSSRIGRTVSAVTSRRRGLQDRSSGPYRSYSLRRKARERPSLGGVVVEDGRERPVEGRLARERPSLGGVVVEDGRERPVEGRLSGNPHSRAVGWRCAVWAIGRLMFRVA</sequence>
<dbReference type="EMBL" id="JADYXP020000007">
    <property type="protein sequence ID" value="KAL0120497.1"/>
    <property type="molecule type" value="Genomic_DNA"/>
</dbReference>
<comment type="caution">
    <text evidence="2">The sequence shown here is derived from an EMBL/GenBank/DDBJ whole genome shotgun (WGS) entry which is preliminary data.</text>
</comment>
<organism evidence="2 3">
    <name type="scientific">Cardiocondyla obscurior</name>
    <dbReference type="NCBI Taxonomy" id="286306"/>
    <lineage>
        <taxon>Eukaryota</taxon>
        <taxon>Metazoa</taxon>
        <taxon>Ecdysozoa</taxon>
        <taxon>Arthropoda</taxon>
        <taxon>Hexapoda</taxon>
        <taxon>Insecta</taxon>
        <taxon>Pterygota</taxon>
        <taxon>Neoptera</taxon>
        <taxon>Endopterygota</taxon>
        <taxon>Hymenoptera</taxon>
        <taxon>Apocrita</taxon>
        <taxon>Aculeata</taxon>
        <taxon>Formicoidea</taxon>
        <taxon>Formicidae</taxon>
        <taxon>Myrmicinae</taxon>
        <taxon>Cardiocondyla</taxon>
    </lineage>
</organism>
<name>A0AAW2FZ19_9HYME</name>
<evidence type="ECO:0000313" key="3">
    <source>
        <dbReference type="Proteomes" id="UP001430953"/>
    </source>
</evidence>
<accession>A0AAW2FZ19</accession>
<evidence type="ECO:0000313" key="2">
    <source>
        <dbReference type="EMBL" id="KAL0120497.1"/>
    </source>
</evidence>
<keyword evidence="3" id="KW-1185">Reference proteome</keyword>
<feature type="region of interest" description="Disordered" evidence="1">
    <location>
        <begin position="84"/>
        <end position="104"/>
    </location>
</feature>
<dbReference type="Proteomes" id="UP001430953">
    <property type="component" value="Unassembled WGS sequence"/>
</dbReference>
<reference evidence="2 3" key="1">
    <citation type="submission" date="2023-03" db="EMBL/GenBank/DDBJ databases">
        <title>High recombination rates correlate with genetic variation in Cardiocondyla obscurior ants.</title>
        <authorList>
            <person name="Errbii M."/>
        </authorList>
    </citation>
    <scope>NUCLEOTIDE SEQUENCE [LARGE SCALE GENOMIC DNA]</scope>
    <source>
        <strain evidence="2">Alpha-2009</strain>
        <tissue evidence="2">Whole body</tissue>
    </source>
</reference>
<proteinExistence type="predicted"/>
<dbReference type="AlphaFoldDB" id="A0AAW2FZ19"/>